<dbReference type="AlphaFoldDB" id="A0A1X7U5J3"/>
<name>A0A1X7U5J3_AMPQE</name>
<protein>
    <submittedName>
        <fullName evidence="1">Uncharacterized protein</fullName>
    </submittedName>
</protein>
<accession>A0A1X7U5J3</accession>
<evidence type="ECO:0000313" key="1">
    <source>
        <dbReference type="EnsemblMetazoa" id="Aqu2.1.23182_001"/>
    </source>
</evidence>
<dbReference type="InParanoid" id="A0A1X7U5J3"/>
<organism evidence="1">
    <name type="scientific">Amphimedon queenslandica</name>
    <name type="common">Sponge</name>
    <dbReference type="NCBI Taxonomy" id="400682"/>
    <lineage>
        <taxon>Eukaryota</taxon>
        <taxon>Metazoa</taxon>
        <taxon>Porifera</taxon>
        <taxon>Demospongiae</taxon>
        <taxon>Heteroscleromorpha</taxon>
        <taxon>Haplosclerida</taxon>
        <taxon>Niphatidae</taxon>
        <taxon>Amphimedon</taxon>
    </lineage>
</organism>
<proteinExistence type="predicted"/>
<reference evidence="1" key="1">
    <citation type="submission" date="2017-05" db="UniProtKB">
        <authorList>
            <consortium name="EnsemblMetazoa"/>
        </authorList>
    </citation>
    <scope>IDENTIFICATION</scope>
</reference>
<sequence length="56" mass="5969">MDESIDGLSERAKKCCGSQSRKIVWQQKQGVGVAGSAGVGVAGRAQMCWGSERRDI</sequence>
<dbReference type="EnsemblMetazoa" id="Aqu2.1.23182_001">
    <property type="protein sequence ID" value="Aqu2.1.23182_001"/>
    <property type="gene ID" value="Aqu2.1.23182"/>
</dbReference>